<feature type="region of interest" description="Disordered" evidence="1">
    <location>
        <begin position="1"/>
        <end position="52"/>
    </location>
</feature>
<name>A0A7H8QJU7_TALRU</name>
<dbReference type="KEGG" id="trg:TRUGW13939_00572"/>
<feature type="compositionally biased region" description="Polar residues" evidence="1">
    <location>
        <begin position="37"/>
        <end position="52"/>
    </location>
</feature>
<dbReference type="Proteomes" id="UP000509510">
    <property type="component" value="Chromosome I"/>
</dbReference>
<reference evidence="3" key="1">
    <citation type="submission" date="2020-06" db="EMBL/GenBank/DDBJ databases">
        <title>A chromosome-scale genome assembly of Talaromyces rugulosus W13939.</title>
        <authorList>
            <person name="Wang B."/>
            <person name="Guo L."/>
            <person name="Ye K."/>
            <person name="Wang L."/>
        </authorList>
    </citation>
    <scope>NUCLEOTIDE SEQUENCE [LARGE SCALE GENOMIC DNA]</scope>
    <source>
        <strain evidence="3">W13939</strain>
    </source>
</reference>
<dbReference type="AlphaFoldDB" id="A0A7H8QJU7"/>
<feature type="compositionally biased region" description="Basic and acidic residues" evidence="1">
    <location>
        <begin position="24"/>
        <end position="34"/>
    </location>
</feature>
<keyword evidence="3" id="KW-1185">Reference proteome</keyword>
<proteinExistence type="predicted"/>
<dbReference type="GeneID" id="55988085"/>
<dbReference type="RefSeq" id="XP_035339672.1">
    <property type="nucleotide sequence ID" value="XM_035483779.1"/>
</dbReference>
<evidence type="ECO:0000256" key="1">
    <source>
        <dbReference type="SAM" id="MobiDB-lite"/>
    </source>
</evidence>
<organism evidence="2 3">
    <name type="scientific">Talaromyces rugulosus</name>
    <name type="common">Penicillium rugulosum</name>
    <dbReference type="NCBI Taxonomy" id="121627"/>
    <lineage>
        <taxon>Eukaryota</taxon>
        <taxon>Fungi</taxon>
        <taxon>Dikarya</taxon>
        <taxon>Ascomycota</taxon>
        <taxon>Pezizomycotina</taxon>
        <taxon>Eurotiomycetes</taxon>
        <taxon>Eurotiomycetidae</taxon>
        <taxon>Eurotiales</taxon>
        <taxon>Trichocomaceae</taxon>
        <taxon>Talaromyces</taxon>
        <taxon>Talaromyces sect. Islandici</taxon>
    </lineage>
</organism>
<sequence length="113" mass="12661">MPAKPHQGTEDDKHGNTMTTTTDGQRRKVDDKPRIQGHNTAIQLTNRSNQQRAEAVSHEINGNSECGERAAMRTKIVHDERQRRFKRGGTDGADLNVSFNLTCTSMPEGKIKF</sequence>
<evidence type="ECO:0000313" key="3">
    <source>
        <dbReference type="Proteomes" id="UP000509510"/>
    </source>
</evidence>
<dbReference type="EMBL" id="CP055898">
    <property type="protein sequence ID" value="QKX53493.1"/>
    <property type="molecule type" value="Genomic_DNA"/>
</dbReference>
<accession>A0A7H8QJU7</accession>
<protein>
    <submittedName>
        <fullName evidence="2">Uncharacterized protein</fullName>
    </submittedName>
</protein>
<evidence type="ECO:0000313" key="2">
    <source>
        <dbReference type="EMBL" id="QKX53493.1"/>
    </source>
</evidence>
<gene>
    <name evidence="2" type="ORF">TRUGW13939_00572</name>
</gene>